<dbReference type="Pfam" id="PF09765">
    <property type="entry name" value="FANCL_d1"/>
    <property type="match status" value="1"/>
</dbReference>
<sequence>MEQGLVPENVFPFVVPSNKELTAYEGPIQITGRAGQLTTAYLTLHSIPRSESTLRGAVLECSWSLRKLLAGQEITIQKRLSESHSVAAFFNELKALIERQVFFSDEEHLPSVSLCRRVLEDCAALGWQSIKGLSRDLKTLVFVIHDPNGRAHDILCSLADGYPQAAPLTEADLPQQLELSWRPGEDSLTVVREQYEAAIARWQELWRHLEDIDEHCCVLEPSRPSRADVHRRVSLGGFCSLHLTVDAGPRRAPRGALPRRRGLGGGAPAALGRAGRAGVGPHPPRPPQPAADPRHRPPVPADPRHRPPVPGRRRRRRGGGQRLRDLLRVPVPRGRRGPRRQLRQPAVRPPVPPALPRRVAEEPPGHEAVLRHLVRAVRLLQLAPLGQDRRRRLTSPTPDGGEEPERPRRLTDPAREGSAGRANCLRRRRCRGSAAVQSFFATRGPPTPDTPSRRLLKPDKALSCDCVHHVRGPRQVTRHGCGS</sequence>
<dbReference type="PANTHER" id="PTHR13206">
    <property type="entry name" value="UBIQUITIN LIGASE PROTEIN PHF9 FANCONI ANEMIA GROUP L PROTEIN"/>
    <property type="match status" value="1"/>
</dbReference>
<dbReference type="CDD" id="cd23786">
    <property type="entry name" value="ELF_FANCL"/>
    <property type="match status" value="1"/>
</dbReference>
<dbReference type="InterPro" id="IPR044037">
    <property type="entry name" value="FANCL_d3"/>
</dbReference>
<feature type="region of interest" description="Disordered" evidence="1">
    <location>
        <begin position="248"/>
        <end position="362"/>
    </location>
</feature>
<dbReference type="GO" id="GO:0061630">
    <property type="term" value="F:ubiquitin protein ligase activity"/>
    <property type="evidence" value="ECO:0007669"/>
    <property type="project" value="TreeGrafter"/>
</dbReference>
<feature type="domain" description="FANCL UBC-like" evidence="3">
    <location>
        <begin position="116"/>
        <end position="199"/>
    </location>
</feature>
<evidence type="ECO:0000259" key="3">
    <source>
        <dbReference type="Pfam" id="PF18890"/>
    </source>
</evidence>
<dbReference type="GO" id="GO:0006513">
    <property type="term" value="P:protein monoubiquitination"/>
    <property type="evidence" value="ECO:0007669"/>
    <property type="project" value="TreeGrafter"/>
</dbReference>
<proteinExistence type="predicted"/>
<dbReference type="Pfam" id="PF18891">
    <property type="entry name" value="FANCL_d3"/>
    <property type="match status" value="1"/>
</dbReference>
<reference evidence="5" key="1">
    <citation type="submission" date="2014-05" db="EMBL/GenBank/DDBJ databases">
        <title>The transcriptome of the halophilic microalga Tetraselmis sp. GSL018 isolated from the Great Salt Lake, Utah.</title>
        <authorList>
            <person name="Jinkerson R.E."/>
            <person name="D'Adamo S."/>
            <person name="Posewitz M.C."/>
        </authorList>
    </citation>
    <scope>NUCLEOTIDE SEQUENCE</scope>
    <source>
        <strain evidence="5">GSL018</strain>
    </source>
</reference>
<accession>A0A061SLU0</accession>
<dbReference type="InterPro" id="IPR043898">
    <property type="entry name" value="FANCL_d2"/>
</dbReference>
<evidence type="ECO:0000313" key="5">
    <source>
        <dbReference type="EMBL" id="JAC84024.1"/>
    </source>
</evidence>
<feature type="compositionally biased region" description="Basic residues" evidence="1">
    <location>
        <begin position="251"/>
        <end position="262"/>
    </location>
</feature>
<evidence type="ECO:0000259" key="4">
    <source>
        <dbReference type="Pfam" id="PF18891"/>
    </source>
</evidence>
<protein>
    <submittedName>
        <fullName evidence="5">E3 ubiquitin-protein ligase FANCL</fullName>
    </submittedName>
</protein>
<feature type="region of interest" description="Disordered" evidence="1">
    <location>
        <begin position="387"/>
        <end position="421"/>
    </location>
</feature>
<dbReference type="Gene3D" id="3.10.110.20">
    <property type="entry name" value="RWD domain-like"/>
    <property type="match status" value="1"/>
</dbReference>
<feature type="domain" description="FANCL UBC-like" evidence="4">
    <location>
        <begin position="204"/>
        <end position="246"/>
    </location>
</feature>
<dbReference type="InterPro" id="IPR016135">
    <property type="entry name" value="UBQ-conjugating_enzyme/RWD"/>
</dbReference>
<feature type="compositionally biased region" description="Low complexity" evidence="1">
    <location>
        <begin position="268"/>
        <end position="280"/>
    </location>
</feature>
<dbReference type="GO" id="GO:0043240">
    <property type="term" value="C:Fanconi anaemia nuclear complex"/>
    <property type="evidence" value="ECO:0007669"/>
    <property type="project" value="InterPro"/>
</dbReference>
<feature type="compositionally biased region" description="Basic and acidic residues" evidence="1">
    <location>
        <begin position="403"/>
        <end position="415"/>
    </location>
</feature>
<dbReference type="PANTHER" id="PTHR13206:SF0">
    <property type="entry name" value="E3 UBIQUITIN-PROTEIN LIGASE FANCL"/>
    <property type="match status" value="1"/>
</dbReference>
<dbReference type="InterPro" id="IPR026848">
    <property type="entry name" value="Fancl"/>
</dbReference>
<feature type="non-terminal residue" evidence="5">
    <location>
        <position position="483"/>
    </location>
</feature>
<evidence type="ECO:0000259" key="2">
    <source>
        <dbReference type="Pfam" id="PF09765"/>
    </source>
</evidence>
<dbReference type="EMBL" id="GBEZ01000898">
    <property type="protein sequence ID" value="JAC84024.1"/>
    <property type="molecule type" value="Transcribed_RNA"/>
</dbReference>
<evidence type="ECO:0000256" key="1">
    <source>
        <dbReference type="SAM" id="MobiDB-lite"/>
    </source>
</evidence>
<dbReference type="CDD" id="cd23831">
    <property type="entry name" value="DRWD-N_FANCL"/>
    <property type="match status" value="1"/>
</dbReference>
<dbReference type="Pfam" id="PF18890">
    <property type="entry name" value="FANCL_d2"/>
    <property type="match status" value="1"/>
</dbReference>
<dbReference type="AlphaFoldDB" id="A0A061SLU0"/>
<gene>
    <name evidence="5" type="primary">PHF9</name>
    <name evidence="5" type="ORF">TSPGSL018_1933</name>
</gene>
<dbReference type="InterPro" id="IPR019162">
    <property type="entry name" value="FancL_WD-rpt_cont_dom"/>
</dbReference>
<dbReference type="Gene3D" id="3.10.110.10">
    <property type="entry name" value="Ubiquitin Conjugating Enzyme"/>
    <property type="match status" value="1"/>
</dbReference>
<feature type="compositionally biased region" description="Pro residues" evidence="1">
    <location>
        <begin position="281"/>
        <end position="290"/>
    </location>
</feature>
<dbReference type="CDD" id="cd23832">
    <property type="entry name" value="DRWD-C_FANCL"/>
    <property type="match status" value="1"/>
</dbReference>
<organism evidence="5">
    <name type="scientific">Tetraselmis sp. GSL018</name>
    <dbReference type="NCBI Taxonomy" id="582737"/>
    <lineage>
        <taxon>Eukaryota</taxon>
        <taxon>Viridiplantae</taxon>
        <taxon>Chlorophyta</taxon>
        <taxon>core chlorophytes</taxon>
        <taxon>Chlorodendrophyceae</taxon>
        <taxon>Chlorodendrales</taxon>
        <taxon>Chlorodendraceae</taxon>
        <taxon>Tetraselmis</taxon>
    </lineage>
</organism>
<feature type="compositionally biased region" description="Basic residues" evidence="1">
    <location>
        <begin position="333"/>
        <end position="342"/>
    </location>
</feature>
<name>A0A061SLU0_9CHLO</name>
<dbReference type="GO" id="GO:0036297">
    <property type="term" value="P:interstrand cross-link repair"/>
    <property type="evidence" value="ECO:0007669"/>
    <property type="project" value="InterPro"/>
</dbReference>
<dbReference type="InterPro" id="IPR043003">
    <property type="entry name" value="FANCL_d3_sf"/>
</dbReference>
<feature type="domain" description="Fanconi anemia complex subunit FancL WD-repeat containing" evidence="2">
    <location>
        <begin position="9"/>
        <end position="99"/>
    </location>
</feature>